<comment type="cofactor">
    <cofactor evidence="1">
        <name>Mg(2+)</name>
        <dbReference type="ChEBI" id="CHEBI:18420"/>
    </cofactor>
</comment>
<evidence type="ECO:0000256" key="3">
    <source>
        <dbReference type="ARBA" id="ARBA00022842"/>
    </source>
</evidence>
<dbReference type="SUPFAM" id="SSF51604">
    <property type="entry name" value="Enolase C-terminal domain-like"/>
    <property type="match status" value="1"/>
</dbReference>
<dbReference type="PANTHER" id="PTHR13794">
    <property type="entry name" value="ENOLASE SUPERFAMILY, MANDELATE RACEMASE"/>
    <property type="match status" value="1"/>
</dbReference>
<dbReference type="GO" id="GO:0016854">
    <property type="term" value="F:racemase and epimerase activity"/>
    <property type="evidence" value="ECO:0007669"/>
    <property type="project" value="UniProtKB-ARBA"/>
</dbReference>
<dbReference type="InterPro" id="IPR046945">
    <property type="entry name" value="RHMD-like"/>
</dbReference>
<feature type="domain" description="Mandelate racemase/muconate lactonizing enzyme C-terminal" evidence="4">
    <location>
        <begin position="149"/>
        <end position="249"/>
    </location>
</feature>
<evidence type="ECO:0000313" key="6">
    <source>
        <dbReference type="Proteomes" id="UP000515450"/>
    </source>
</evidence>
<evidence type="ECO:0000256" key="1">
    <source>
        <dbReference type="ARBA" id="ARBA00001946"/>
    </source>
</evidence>
<reference evidence="5 6" key="1">
    <citation type="journal article" date="2020" name="G3 (Bethesda)">
        <title>CeMbio - The Caenorhabditis elegans Microbiome Resource.</title>
        <authorList>
            <person name="Dirksen P."/>
            <person name="Assie A."/>
            <person name="Zimmermann J."/>
            <person name="Zhang F."/>
            <person name="Tietje A.M."/>
            <person name="Marsh S.A."/>
            <person name="Felix M.A."/>
            <person name="Shapira M."/>
            <person name="Kaleta C."/>
            <person name="Schulenburg H."/>
            <person name="Samuel B."/>
        </authorList>
    </citation>
    <scope>NUCLEOTIDE SEQUENCE [LARGE SCALE GENOMIC DNA]</scope>
    <source>
        <strain evidence="5 6">BIGb0170</strain>
    </source>
</reference>
<evidence type="ECO:0000259" key="4">
    <source>
        <dbReference type="SMART" id="SM00922"/>
    </source>
</evidence>
<protein>
    <recommendedName>
        <fullName evidence="4">Mandelate racemase/muconate lactonizing enzyme C-terminal domain-containing protein</fullName>
    </recommendedName>
</protein>
<proteinExistence type="predicted"/>
<dbReference type="SFLD" id="SFLDS00001">
    <property type="entry name" value="Enolase"/>
    <property type="match status" value="1"/>
</dbReference>
<dbReference type="InterPro" id="IPR036849">
    <property type="entry name" value="Enolase-like_C_sf"/>
</dbReference>
<dbReference type="GO" id="GO:0016836">
    <property type="term" value="F:hydro-lyase activity"/>
    <property type="evidence" value="ECO:0007669"/>
    <property type="project" value="TreeGrafter"/>
</dbReference>
<keyword evidence="6" id="KW-1185">Reference proteome</keyword>
<name>A0A7G5DXP9_9SPHI</name>
<dbReference type="EMBL" id="CP058555">
    <property type="protein sequence ID" value="QMV66524.1"/>
    <property type="molecule type" value="Genomic_DNA"/>
</dbReference>
<dbReference type="GO" id="GO:0016052">
    <property type="term" value="P:carbohydrate catabolic process"/>
    <property type="evidence" value="ECO:0007669"/>
    <property type="project" value="TreeGrafter"/>
</dbReference>
<evidence type="ECO:0000313" key="5">
    <source>
        <dbReference type="EMBL" id="QMV66524.1"/>
    </source>
</evidence>
<dbReference type="AlphaFoldDB" id="A0A7G5DXP9"/>
<dbReference type="InterPro" id="IPR013342">
    <property type="entry name" value="Mandelate_racemase_C"/>
</dbReference>
<dbReference type="GO" id="GO:0000287">
    <property type="term" value="F:magnesium ion binding"/>
    <property type="evidence" value="ECO:0007669"/>
    <property type="project" value="TreeGrafter"/>
</dbReference>
<accession>A0A7G5DXP9</accession>
<keyword evidence="2" id="KW-0479">Metal-binding</keyword>
<dbReference type="SUPFAM" id="SSF54826">
    <property type="entry name" value="Enolase N-terminal domain-like"/>
    <property type="match status" value="1"/>
</dbReference>
<dbReference type="Gene3D" id="3.20.20.120">
    <property type="entry name" value="Enolase-like C-terminal domain"/>
    <property type="match status" value="1"/>
</dbReference>
<dbReference type="Pfam" id="PF13378">
    <property type="entry name" value="MR_MLE_C"/>
    <property type="match status" value="1"/>
</dbReference>
<dbReference type="PANTHER" id="PTHR13794:SF58">
    <property type="entry name" value="MITOCHONDRIAL ENOLASE SUPERFAMILY MEMBER 1"/>
    <property type="match status" value="1"/>
</dbReference>
<dbReference type="InterPro" id="IPR029017">
    <property type="entry name" value="Enolase-like_N"/>
</dbReference>
<organism evidence="5 6">
    <name type="scientific">Sphingobacterium paramultivorum</name>
    <dbReference type="NCBI Taxonomy" id="2886510"/>
    <lineage>
        <taxon>Bacteria</taxon>
        <taxon>Pseudomonadati</taxon>
        <taxon>Bacteroidota</taxon>
        <taxon>Sphingobacteriia</taxon>
        <taxon>Sphingobacteriales</taxon>
        <taxon>Sphingobacteriaceae</taxon>
        <taxon>Sphingobacterium</taxon>
    </lineage>
</organism>
<dbReference type="RefSeq" id="WP_182331146.1">
    <property type="nucleotide sequence ID" value="NZ_CP058555.1"/>
</dbReference>
<dbReference type="InterPro" id="IPR029065">
    <property type="entry name" value="Enolase_C-like"/>
</dbReference>
<dbReference type="Proteomes" id="UP000515450">
    <property type="component" value="Chromosome"/>
</dbReference>
<evidence type="ECO:0000256" key="2">
    <source>
        <dbReference type="ARBA" id="ARBA00022723"/>
    </source>
</evidence>
<sequence length="390" mass="43991">MNSIDLETFNIQKISIRVLAPVATITPFQDATMGPFPSFGLSIIRIEDAEGFVGEAPVYNSYTNILETCLFPILFHCEGMSYQDFFPKLYWSIRNEGFKGAASALLGQVDMALHDLAAKRSRLPLYRYIGGDRNTVKIYGSGGGTNYTLKELEKEVTLFLDAGVDCYKMKIGKDFGTNIAADIARVKHVRKLAGKHMQIAVDVNQIWSCEDVFRFLDAIGENELAWLEEPIHSAAYDQIEELCKRTAVPIAYGESERTSKIFPMLANCGVKHLQPVPTQFGGIKEWMEVRDLCTNRNLQLSSGGYSLYSSFLMTTASESGMIEYLYALMYGLEKYFLIKPSLEKGHFHLPESEGLPVRINWEYCLNENKIIREQVWLKADVPGYNPLVSM</sequence>
<dbReference type="Gene3D" id="3.30.390.10">
    <property type="entry name" value="Enolase-like, N-terminal domain"/>
    <property type="match status" value="1"/>
</dbReference>
<dbReference type="SMART" id="SM00922">
    <property type="entry name" value="MR_MLE"/>
    <property type="match status" value="1"/>
</dbReference>
<keyword evidence="3" id="KW-0460">Magnesium</keyword>
<gene>
    <name evidence="5" type="ORF">HS960_02130</name>
</gene>